<evidence type="ECO:0000256" key="4">
    <source>
        <dbReference type="ARBA" id="ARBA00022989"/>
    </source>
</evidence>
<evidence type="ECO:0000313" key="12">
    <source>
        <dbReference type="Proteomes" id="UP000749559"/>
    </source>
</evidence>
<dbReference type="Proteomes" id="UP000749559">
    <property type="component" value="Unassembled WGS sequence"/>
</dbReference>
<feature type="transmembrane region" description="Helical" evidence="9">
    <location>
        <begin position="223"/>
        <end position="245"/>
    </location>
</feature>
<reference evidence="11" key="1">
    <citation type="submission" date="2022-03" db="EMBL/GenBank/DDBJ databases">
        <authorList>
            <person name="Martin C."/>
        </authorList>
    </citation>
    <scope>NUCLEOTIDE SEQUENCE</scope>
</reference>
<evidence type="ECO:0000256" key="8">
    <source>
        <dbReference type="ARBA" id="ARBA00023224"/>
    </source>
</evidence>
<evidence type="ECO:0000256" key="2">
    <source>
        <dbReference type="ARBA" id="ARBA00022475"/>
    </source>
</evidence>
<dbReference type="GO" id="GO:0004930">
    <property type="term" value="F:G protein-coupled receptor activity"/>
    <property type="evidence" value="ECO:0007669"/>
    <property type="project" value="UniProtKB-KW"/>
</dbReference>
<feature type="transmembrane region" description="Helical" evidence="9">
    <location>
        <begin position="37"/>
        <end position="59"/>
    </location>
</feature>
<evidence type="ECO:0000256" key="3">
    <source>
        <dbReference type="ARBA" id="ARBA00022692"/>
    </source>
</evidence>
<evidence type="ECO:0000256" key="7">
    <source>
        <dbReference type="ARBA" id="ARBA00023170"/>
    </source>
</evidence>
<dbReference type="InterPro" id="IPR017452">
    <property type="entry name" value="GPCR_Rhodpsn_7TM"/>
</dbReference>
<name>A0A8S4N1A8_OWEFU</name>
<dbReference type="PANTHER" id="PTHR24249">
    <property type="entry name" value="HISTAMINE RECEPTOR-RELATED G-PROTEIN COUPLED RECEPTOR"/>
    <property type="match status" value="1"/>
</dbReference>
<dbReference type="SUPFAM" id="SSF81321">
    <property type="entry name" value="Family A G protein-coupled receptor-like"/>
    <property type="match status" value="1"/>
</dbReference>
<evidence type="ECO:0000256" key="1">
    <source>
        <dbReference type="ARBA" id="ARBA00004651"/>
    </source>
</evidence>
<comment type="subcellular location">
    <subcellularLocation>
        <location evidence="1">Cell membrane</location>
        <topology evidence="1">Multi-pass membrane protein</topology>
    </subcellularLocation>
</comment>
<keyword evidence="3 9" id="KW-0812">Transmembrane</keyword>
<organism evidence="11 12">
    <name type="scientific">Owenia fusiformis</name>
    <name type="common">Polychaete worm</name>
    <dbReference type="NCBI Taxonomy" id="6347"/>
    <lineage>
        <taxon>Eukaryota</taxon>
        <taxon>Metazoa</taxon>
        <taxon>Spiralia</taxon>
        <taxon>Lophotrochozoa</taxon>
        <taxon>Annelida</taxon>
        <taxon>Polychaeta</taxon>
        <taxon>Sedentaria</taxon>
        <taxon>Canalipalpata</taxon>
        <taxon>Sabellida</taxon>
        <taxon>Oweniida</taxon>
        <taxon>Oweniidae</taxon>
        <taxon>Owenia</taxon>
    </lineage>
</organism>
<keyword evidence="4 9" id="KW-1133">Transmembrane helix</keyword>
<evidence type="ECO:0000256" key="9">
    <source>
        <dbReference type="SAM" id="Phobius"/>
    </source>
</evidence>
<dbReference type="InterPro" id="IPR050569">
    <property type="entry name" value="TAAR"/>
</dbReference>
<feature type="domain" description="G-protein coupled receptors family 1 profile" evidence="10">
    <location>
        <begin position="14"/>
        <end position="246"/>
    </location>
</feature>
<evidence type="ECO:0000256" key="6">
    <source>
        <dbReference type="ARBA" id="ARBA00023136"/>
    </source>
</evidence>
<dbReference type="PRINTS" id="PR00237">
    <property type="entry name" value="GPCRRHODOPSN"/>
</dbReference>
<feature type="transmembrane region" description="Helical" evidence="9">
    <location>
        <begin position="6"/>
        <end position="25"/>
    </location>
</feature>
<evidence type="ECO:0000313" key="11">
    <source>
        <dbReference type="EMBL" id="CAH1774491.1"/>
    </source>
</evidence>
<accession>A0A8S4N1A8</accession>
<feature type="transmembrane region" description="Helical" evidence="9">
    <location>
        <begin position="163"/>
        <end position="187"/>
    </location>
</feature>
<keyword evidence="2" id="KW-1003">Cell membrane</keyword>
<keyword evidence="8" id="KW-0807">Transducer</keyword>
<feature type="non-terminal residue" evidence="11">
    <location>
        <position position="1"/>
    </location>
</feature>
<dbReference type="GO" id="GO:0005886">
    <property type="term" value="C:plasma membrane"/>
    <property type="evidence" value="ECO:0007669"/>
    <property type="project" value="UniProtKB-SubCell"/>
</dbReference>
<dbReference type="EMBL" id="CAIIXF020000001">
    <property type="protein sequence ID" value="CAH1774491.1"/>
    <property type="molecule type" value="Genomic_DNA"/>
</dbReference>
<keyword evidence="6 9" id="KW-0472">Membrane</keyword>
<dbReference type="CDD" id="cd00637">
    <property type="entry name" value="7tm_classA_rhodopsin-like"/>
    <property type="match status" value="1"/>
</dbReference>
<keyword evidence="5" id="KW-0297">G-protein coupled receptor</keyword>
<feature type="transmembrane region" description="Helical" evidence="9">
    <location>
        <begin position="121"/>
        <end position="143"/>
    </location>
</feature>
<dbReference type="InterPro" id="IPR000276">
    <property type="entry name" value="GPCR_Rhodpsn"/>
</dbReference>
<evidence type="ECO:0000259" key="10">
    <source>
        <dbReference type="PROSITE" id="PS50262"/>
    </source>
</evidence>
<gene>
    <name evidence="11" type="ORF">OFUS_LOCUS1939</name>
</gene>
<proteinExistence type="predicted"/>
<dbReference type="PROSITE" id="PS50262">
    <property type="entry name" value="G_PROTEIN_RECEP_F1_2"/>
    <property type="match status" value="1"/>
</dbReference>
<dbReference type="PANTHER" id="PTHR24249:SF424">
    <property type="entry name" value="G-PROTEIN COUPLED RECEPTORS FAMILY 1 PROFILE DOMAIN-CONTAINING PROTEIN"/>
    <property type="match status" value="1"/>
</dbReference>
<sequence>IIMCMIVAVLIISTNLLTIVSIVKFKCLRKTSANKFILSLACADFLLGLALLSCSFRFYAPNLVNYFGNKNAEKISCLICIPCITLGALASLMNFLLVTLDRFVSISRPYLHTKWFSDGKIKIVIALIWSYTVICVVIMKIFYQYNEGDMCLWSVVYRRTFLLLTFHVFSVLTLSTLAYAYIFIIAWQQHKKIYIQHAMHRCQGNGTTCPSQRKDFKLTKMVAWVYAVLMICFIPFICTTIMLVYY</sequence>
<dbReference type="AlphaFoldDB" id="A0A8S4N1A8"/>
<dbReference type="Gene3D" id="1.20.1070.10">
    <property type="entry name" value="Rhodopsin 7-helix transmembrane proteins"/>
    <property type="match status" value="1"/>
</dbReference>
<comment type="caution">
    <text evidence="11">The sequence shown here is derived from an EMBL/GenBank/DDBJ whole genome shotgun (WGS) entry which is preliminary data.</text>
</comment>
<keyword evidence="7" id="KW-0675">Receptor</keyword>
<dbReference type="Pfam" id="PF00001">
    <property type="entry name" value="7tm_1"/>
    <property type="match status" value="1"/>
</dbReference>
<dbReference type="OrthoDB" id="5564849at2759"/>
<feature type="transmembrane region" description="Helical" evidence="9">
    <location>
        <begin position="79"/>
        <end position="100"/>
    </location>
</feature>
<keyword evidence="12" id="KW-1185">Reference proteome</keyword>
<protein>
    <recommendedName>
        <fullName evidence="10">G-protein coupled receptors family 1 profile domain-containing protein</fullName>
    </recommendedName>
</protein>
<evidence type="ECO:0000256" key="5">
    <source>
        <dbReference type="ARBA" id="ARBA00023040"/>
    </source>
</evidence>
<feature type="non-terminal residue" evidence="11">
    <location>
        <position position="246"/>
    </location>
</feature>